<keyword evidence="1" id="KW-0812">Transmembrane</keyword>
<keyword evidence="1" id="KW-0472">Membrane</keyword>
<dbReference type="EMBL" id="CP036259">
    <property type="protein sequence ID" value="QDR82165.1"/>
    <property type="molecule type" value="Genomic_DNA"/>
</dbReference>
<dbReference type="KEGG" id="sted:SPTER_35860"/>
<sequence>MDVRANVVTGLLIALSFAGANIKVLGSIAFDSMPGFLGTLLLGAAHGAIIAAAGHFLTALLAGFPLSLLVHIITMGIMAATMAAFGSVYQRFAAGSRFSGPGALLAGLVAVLINGPVGLFILSPLLLPLIGQTGMLSLLPLITGVAALNVLLAVIIYRLLGNVKAKEANDK</sequence>
<reference evidence="2 3" key="1">
    <citation type="submission" date="2019-02" db="EMBL/GenBank/DDBJ databases">
        <title>Closed genome of Sporomusa termitida DSM 4440.</title>
        <authorList>
            <person name="Poehlein A."/>
            <person name="Daniel R."/>
        </authorList>
    </citation>
    <scope>NUCLEOTIDE SEQUENCE [LARGE SCALE GENOMIC DNA]</scope>
    <source>
        <strain evidence="2 3">DSM 4440</strain>
    </source>
</reference>
<evidence type="ECO:0000256" key="1">
    <source>
        <dbReference type="SAM" id="Phobius"/>
    </source>
</evidence>
<dbReference type="RefSeq" id="WP_144351583.1">
    <property type="nucleotide sequence ID" value="NZ_CP036259.1"/>
</dbReference>
<evidence type="ECO:0000313" key="3">
    <source>
        <dbReference type="Proteomes" id="UP000320776"/>
    </source>
</evidence>
<dbReference type="GO" id="GO:0022857">
    <property type="term" value="F:transmembrane transporter activity"/>
    <property type="evidence" value="ECO:0007669"/>
    <property type="project" value="InterPro"/>
</dbReference>
<dbReference type="AlphaFoldDB" id="A0A517DXT1"/>
<dbReference type="OrthoDB" id="5431035at2"/>
<name>A0A517DXT1_9FIRM</name>
<dbReference type="Pfam" id="PF12822">
    <property type="entry name" value="ECF_trnsprt"/>
    <property type="match status" value="1"/>
</dbReference>
<feature type="transmembrane region" description="Helical" evidence="1">
    <location>
        <begin position="37"/>
        <end position="62"/>
    </location>
</feature>
<keyword evidence="3" id="KW-1185">Reference proteome</keyword>
<dbReference type="Gene3D" id="1.10.1760.20">
    <property type="match status" value="1"/>
</dbReference>
<feature type="transmembrane region" description="Helical" evidence="1">
    <location>
        <begin position="138"/>
        <end position="160"/>
    </location>
</feature>
<protein>
    <recommendedName>
        <fullName evidence="4">Alpha-ribazole transporter</fullName>
    </recommendedName>
</protein>
<evidence type="ECO:0008006" key="4">
    <source>
        <dbReference type="Google" id="ProtNLM"/>
    </source>
</evidence>
<organism evidence="2 3">
    <name type="scientific">Sporomusa termitida</name>
    <dbReference type="NCBI Taxonomy" id="2377"/>
    <lineage>
        <taxon>Bacteria</taxon>
        <taxon>Bacillati</taxon>
        <taxon>Bacillota</taxon>
        <taxon>Negativicutes</taxon>
        <taxon>Selenomonadales</taxon>
        <taxon>Sporomusaceae</taxon>
        <taxon>Sporomusa</taxon>
    </lineage>
</organism>
<feature type="transmembrane region" description="Helical" evidence="1">
    <location>
        <begin position="68"/>
        <end position="89"/>
    </location>
</feature>
<feature type="transmembrane region" description="Helical" evidence="1">
    <location>
        <begin position="6"/>
        <end position="25"/>
    </location>
</feature>
<dbReference type="InterPro" id="IPR024529">
    <property type="entry name" value="ECF_trnsprt_substrate-spec"/>
</dbReference>
<evidence type="ECO:0000313" key="2">
    <source>
        <dbReference type="EMBL" id="QDR82165.1"/>
    </source>
</evidence>
<proteinExistence type="predicted"/>
<accession>A0A517DXT1</accession>
<gene>
    <name evidence="2" type="ORF">SPTER_35860</name>
</gene>
<feature type="transmembrane region" description="Helical" evidence="1">
    <location>
        <begin position="101"/>
        <end position="126"/>
    </location>
</feature>
<dbReference type="Proteomes" id="UP000320776">
    <property type="component" value="Chromosome"/>
</dbReference>
<keyword evidence="1" id="KW-1133">Transmembrane helix</keyword>